<name>A0A127Z405_9BASI</name>
<evidence type="ECO:0000313" key="1">
    <source>
        <dbReference type="EMBL" id="CDR88526.1"/>
    </source>
</evidence>
<dbReference type="GO" id="GO:0000428">
    <property type="term" value="C:DNA-directed RNA polymerase complex"/>
    <property type="evidence" value="ECO:0007669"/>
    <property type="project" value="UniProtKB-KW"/>
</dbReference>
<sequence>MLLVKLSNIPHTDLEWQGKDQGPHTYPFQDAKLSNKYKQLILPSQDQVSKGKMTHVALQDTWFDVKMMHFGKPDPIKCWPFAFTMVEQPQDSCLPSDNSQLDVEDLGSIQATLEESGKTIHAAAIPPHPQAASKLAGLPSKASSFPAVLTPEIKKIWTRKYKLVVPADLRRVLQEWNEAFVIIKTEVIDCVNKVRDAKELDKLGLELELANGESNFCQ</sequence>
<keyword evidence="1" id="KW-0804">Transcription</keyword>
<organism evidence="1">
    <name type="scientific">Sporisorium scitamineum</name>
    <dbReference type="NCBI Taxonomy" id="49012"/>
    <lineage>
        <taxon>Eukaryota</taxon>
        <taxon>Fungi</taxon>
        <taxon>Dikarya</taxon>
        <taxon>Basidiomycota</taxon>
        <taxon>Ustilaginomycotina</taxon>
        <taxon>Ustilaginomycetes</taxon>
        <taxon>Ustilaginales</taxon>
        <taxon>Ustilaginaceae</taxon>
        <taxon>Sporisorium</taxon>
    </lineage>
</organism>
<dbReference type="EMBL" id="LK056678">
    <property type="protein sequence ID" value="CDR88526.1"/>
    <property type="molecule type" value="Genomic_DNA"/>
</dbReference>
<protein>
    <submittedName>
        <fullName evidence="1">Related to RPC53-47 kD subunit of DNA-directed RNA polymerase III</fullName>
    </submittedName>
</protein>
<reference evidence="1" key="1">
    <citation type="submission" date="2014-06" db="EMBL/GenBank/DDBJ databases">
        <authorList>
            <person name="Ju J."/>
            <person name="Zhang J."/>
        </authorList>
    </citation>
    <scope>NUCLEOTIDE SEQUENCE</scope>
    <source>
        <strain evidence="1">SscI8</strain>
    </source>
</reference>
<gene>
    <name evidence="1" type="ORF">SPSC_04353</name>
</gene>
<accession>A0A127Z405</accession>
<dbReference type="AlphaFoldDB" id="A0A127Z405"/>
<proteinExistence type="predicted"/>
<keyword evidence="1" id="KW-0240">DNA-directed RNA polymerase</keyword>